<feature type="transmembrane region" description="Helical" evidence="1">
    <location>
        <begin position="132"/>
        <end position="154"/>
    </location>
</feature>
<feature type="transmembrane region" description="Helical" evidence="1">
    <location>
        <begin position="166"/>
        <end position="185"/>
    </location>
</feature>
<feature type="transmembrane region" description="Helical" evidence="1">
    <location>
        <begin position="55"/>
        <end position="74"/>
    </location>
</feature>
<protein>
    <submittedName>
        <fullName evidence="2">Lantibiotic ABC transporter</fullName>
    </submittedName>
</protein>
<sequence length="262" mass="28890">MRIFSAEWLKTRRTSARLLIFCTPVAFALLVIGYVSLEGIDEHIQTRVFEIFFEAWAACIIPVYVGVLTGITVHQEELAGNFSGLLLNSVSRHRLYWAKLLMLLLSTGISTTTAVLTVGVGFKIILGVSMNWIIFISAAVFTVIGTIPLLALHLWAGFKWGMGTSIGIGAAGLLVAALMGVTVLGDKVWQFVPWTWPVRLSMLCGIYLQFIENMQASLDIINLGFISKQLTTGLMSVLFCFAVAGTGGTIWFNRWEGRKSYE</sequence>
<dbReference type="Proteomes" id="UP000092971">
    <property type="component" value="Chromosome"/>
</dbReference>
<keyword evidence="1" id="KW-0472">Membrane</keyword>
<dbReference type="NCBIfam" id="TIGR03733">
    <property type="entry name" value="lanti_perm_MutG"/>
    <property type="match status" value="1"/>
</dbReference>
<name>A0A1B1YA07_THEST</name>
<organism evidence="2 3">
    <name type="scientific">Thermoclostridium stercorarium subsp. thermolacticum DSM 2910</name>
    <dbReference type="NCBI Taxonomy" id="1121336"/>
    <lineage>
        <taxon>Bacteria</taxon>
        <taxon>Bacillati</taxon>
        <taxon>Bacillota</taxon>
        <taxon>Clostridia</taxon>
        <taxon>Eubacteriales</taxon>
        <taxon>Oscillospiraceae</taxon>
        <taxon>Thermoclostridium</taxon>
    </lineage>
</organism>
<keyword evidence="1" id="KW-1133">Transmembrane helix</keyword>
<dbReference type="AlphaFoldDB" id="A0A1B1YA07"/>
<proteinExistence type="predicted"/>
<evidence type="ECO:0000313" key="3">
    <source>
        <dbReference type="Proteomes" id="UP000092971"/>
    </source>
</evidence>
<evidence type="ECO:0000313" key="2">
    <source>
        <dbReference type="EMBL" id="ANW97610.1"/>
    </source>
</evidence>
<dbReference type="InterPro" id="IPR022294">
    <property type="entry name" value="ABC-transptr_permeasesu"/>
</dbReference>
<gene>
    <name evidence="2" type="ORF">CSTERTH_00435</name>
</gene>
<dbReference type="RefSeq" id="WP_015357821.1">
    <property type="nucleotide sequence ID" value="NZ_CP014672.1"/>
</dbReference>
<dbReference type="OrthoDB" id="1701852at2"/>
<evidence type="ECO:0000256" key="1">
    <source>
        <dbReference type="SAM" id="Phobius"/>
    </source>
</evidence>
<feature type="transmembrane region" description="Helical" evidence="1">
    <location>
        <begin position="16"/>
        <end position="35"/>
    </location>
</feature>
<reference evidence="2 3" key="1">
    <citation type="submission" date="2016-02" db="EMBL/GenBank/DDBJ databases">
        <title>Comparison of Clostridium stercorarium subspecies using comparative genomics and transcriptomics.</title>
        <authorList>
            <person name="Schellenberg J."/>
            <person name="Thallinger G."/>
            <person name="Levin D.B."/>
            <person name="Zhang X."/>
            <person name="Alvare G."/>
            <person name="Fristensky B."/>
            <person name="Sparling R."/>
        </authorList>
    </citation>
    <scope>NUCLEOTIDE SEQUENCE [LARGE SCALE GENOMIC DNA]</scope>
    <source>
        <strain evidence="2 3">DSM 2910</strain>
    </source>
</reference>
<feature type="transmembrane region" description="Helical" evidence="1">
    <location>
        <begin position="232"/>
        <end position="252"/>
    </location>
</feature>
<keyword evidence="1" id="KW-0812">Transmembrane</keyword>
<dbReference type="CDD" id="cd21808">
    <property type="entry name" value="ABC-2_lan_permease_MutG"/>
    <property type="match status" value="1"/>
</dbReference>
<dbReference type="Pfam" id="PF12730">
    <property type="entry name" value="ABC2_membrane_4"/>
    <property type="match status" value="1"/>
</dbReference>
<feature type="transmembrane region" description="Helical" evidence="1">
    <location>
        <begin position="95"/>
        <end position="126"/>
    </location>
</feature>
<dbReference type="EMBL" id="CP014672">
    <property type="protein sequence ID" value="ANW97610.1"/>
    <property type="molecule type" value="Genomic_DNA"/>
</dbReference>
<accession>A0A1B1YA07</accession>